<keyword evidence="1" id="KW-1133">Transmembrane helix</keyword>
<protein>
    <submittedName>
        <fullName evidence="2">Uncharacterized protein</fullName>
    </submittedName>
</protein>
<feature type="transmembrane region" description="Helical" evidence="1">
    <location>
        <begin position="22"/>
        <end position="45"/>
    </location>
</feature>
<dbReference type="AlphaFoldDB" id="A0A101MJG8"/>
<feature type="non-terminal residue" evidence="2">
    <location>
        <position position="1"/>
    </location>
</feature>
<proteinExistence type="predicted"/>
<organism evidence="2 3">
    <name type="scientific">Penicillium freii</name>
    <dbReference type="NCBI Taxonomy" id="48697"/>
    <lineage>
        <taxon>Eukaryota</taxon>
        <taxon>Fungi</taxon>
        <taxon>Dikarya</taxon>
        <taxon>Ascomycota</taxon>
        <taxon>Pezizomycotina</taxon>
        <taxon>Eurotiomycetes</taxon>
        <taxon>Eurotiomycetidae</taxon>
        <taxon>Eurotiales</taxon>
        <taxon>Aspergillaceae</taxon>
        <taxon>Penicillium</taxon>
    </lineage>
</organism>
<dbReference type="Proteomes" id="UP000055045">
    <property type="component" value="Unassembled WGS sequence"/>
</dbReference>
<sequence length="72" mass="8176">GGGIIVISLSLFFFWNWFDIRLHHSGVGVIGGVSFMIYCLISYDLCCRQLVEKMRDVLCKSCQGSFHWPGCQ</sequence>
<dbReference type="EMBL" id="LLXE01000124">
    <property type="protein sequence ID" value="KUM61719.1"/>
    <property type="molecule type" value="Genomic_DNA"/>
</dbReference>
<evidence type="ECO:0000313" key="2">
    <source>
        <dbReference type="EMBL" id="KUM61719.1"/>
    </source>
</evidence>
<gene>
    <name evidence="2" type="ORF">ACN42_g5391</name>
</gene>
<keyword evidence="1" id="KW-0472">Membrane</keyword>
<reference evidence="2 3" key="1">
    <citation type="submission" date="2015-10" db="EMBL/GenBank/DDBJ databases">
        <title>Genome sequencing of Penicillium freii.</title>
        <authorList>
            <person name="Nguyen H.D."/>
            <person name="Visagie C.M."/>
            <person name="Seifert K.A."/>
        </authorList>
    </citation>
    <scope>NUCLEOTIDE SEQUENCE [LARGE SCALE GENOMIC DNA]</scope>
    <source>
        <strain evidence="2 3">DAOM 242723</strain>
    </source>
</reference>
<name>A0A101MJG8_PENFR</name>
<keyword evidence="1" id="KW-0812">Transmembrane</keyword>
<evidence type="ECO:0000256" key="1">
    <source>
        <dbReference type="SAM" id="Phobius"/>
    </source>
</evidence>
<accession>A0A101MJG8</accession>
<keyword evidence="3" id="KW-1185">Reference proteome</keyword>
<comment type="caution">
    <text evidence="2">The sequence shown here is derived from an EMBL/GenBank/DDBJ whole genome shotgun (WGS) entry which is preliminary data.</text>
</comment>
<evidence type="ECO:0000313" key="3">
    <source>
        <dbReference type="Proteomes" id="UP000055045"/>
    </source>
</evidence>